<dbReference type="Pfam" id="PF00486">
    <property type="entry name" value="Trans_reg_C"/>
    <property type="match status" value="1"/>
</dbReference>
<evidence type="ECO:0000256" key="2">
    <source>
        <dbReference type="ARBA" id="ARBA00023125"/>
    </source>
</evidence>
<dbReference type="InterPro" id="IPR001789">
    <property type="entry name" value="Sig_transdc_resp-reg_receiver"/>
</dbReference>
<evidence type="ECO:0000256" key="4">
    <source>
        <dbReference type="PROSITE-ProRule" id="PRU00169"/>
    </source>
</evidence>
<dbReference type="CDD" id="cd00383">
    <property type="entry name" value="trans_reg_C"/>
    <property type="match status" value="1"/>
</dbReference>
<keyword evidence="1" id="KW-0805">Transcription regulation</keyword>
<dbReference type="InterPro" id="IPR036388">
    <property type="entry name" value="WH-like_DNA-bd_sf"/>
</dbReference>
<feature type="domain" description="Response regulatory" evidence="6">
    <location>
        <begin position="5"/>
        <end position="118"/>
    </location>
</feature>
<dbReference type="InterPro" id="IPR039420">
    <property type="entry name" value="WalR-like"/>
</dbReference>
<feature type="DNA-binding region" description="OmpR/PhoB-type" evidence="5">
    <location>
        <begin position="133"/>
        <end position="232"/>
    </location>
</feature>
<evidence type="ECO:0000313" key="8">
    <source>
        <dbReference type="EMBL" id="BEH91922.1"/>
    </source>
</evidence>
<keyword evidence="3" id="KW-0804">Transcription</keyword>
<dbReference type="SMART" id="SM00862">
    <property type="entry name" value="Trans_reg_C"/>
    <property type="match status" value="1"/>
</dbReference>
<evidence type="ECO:0000313" key="9">
    <source>
        <dbReference type="Proteomes" id="UP001432099"/>
    </source>
</evidence>
<gene>
    <name evidence="8" type="ORF">T23_20240</name>
</gene>
<evidence type="ECO:0000259" key="7">
    <source>
        <dbReference type="PROSITE" id="PS51755"/>
    </source>
</evidence>
<dbReference type="GO" id="GO:0003677">
    <property type="term" value="F:DNA binding"/>
    <property type="evidence" value="ECO:0007669"/>
    <property type="project" value="UniProtKB-KW"/>
</dbReference>
<reference evidence="8" key="1">
    <citation type="journal article" date="2024" name="Int. J. Syst. Evol. Microbiol.">
        <title>Turicibacter faecis sp. nov., isolated from faeces of heart failure mouse model.</title>
        <authorList>
            <person name="Imamura Y."/>
            <person name="Motooka D."/>
            <person name="Nakajima Y."/>
            <person name="Ito S."/>
            <person name="Kitakaze M."/>
            <person name="Iida T."/>
            <person name="Nakamura S."/>
        </authorList>
    </citation>
    <scope>NUCLEOTIDE SEQUENCE</scope>
    <source>
        <strain evidence="8">TC023</strain>
    </source>
</reference>
<dbReference type="PROSITE" id="PS51755">
    <property type="entry name" value="OMPR_PHOB"/>
    <property type="match status" value="1"/>
</dbReference>
<dbReference type="SUPFAM" id="SSF52172">
    <property type="entry name" value="CheY-like"/>
    <property type="match status" value="1"/>
</dbReference>
<dbReference type="Gene3D" id="3.40.50.2300">
    <property type="match status" value="1"/>
</dbReference>
<name>A0ABM8IQ21_9FIRM</name>
<sequence>MLKPRILIVDDEREIREAIRIYLRGEDIETVMASNGQEAIDLVKQEEIHLVLMDVMMPGIDGIVATSLIREFSNVPIIMLTAKSEDTDKIMGLSIGADDYITKPFNPMELVARVKSQLRRYLQFNSPQSTPNKDLLEVGGLSMNIVTKQVNVDGKEVRLTPTEFKILALLLKNKGRVFSINDIYENVWDEPGYNAENTVAVHIRKIREKIEINPRDPRYLKVVWGVGYKIEA</sequence>
<dbReference type="PANTHER" id="PTHR48111">
    <property type="entry name" value="REGULATOR OF RPOS"/>
    <property type="match status" value="1"/>
</dbReference>
<dbReference type="Gene3D" id="6.10.250.690">
    <property type="match status" value="1"/>
</dbReference>
<dbReference type="SMART" id="SM00448">
    <property type="entry name" value="REC"/>
    <property type="match status" value="1"/>
</dbReference>
<keyword evidence="4" id="KW-0597">Phosphoprotein</keyword>
<dbReference type="InterPro" id="IPR016032">
    <property type="entry name" value="Sig_transdc_resp-reg_C-effctor"/>
</dbReference>
<dbReference type="SUPFAM" id="SSF46894">
    <property type="entry name" value="C-terminal effector domain of the bipartite response regulators"/>
    <property type="match status" value="1"/>
</dbReference>
<keyword evidence="9" id="KW-1185">Reference proteome</keyword>
<dbReference type="Gene3D" id="1.10.10.10">
    <property type="entry name" value="Winged helix-like DNA-binding domain superfamily/Winged helix DNA-binding domain"/>
    <property type="match status" value="1"/>
</dbReference>
<dbReference type="CDD" id="cd17574">
    <property type="entry name" value="REC_OmpR"/>
    <property type="match status" value="1"/>
</dbReference>
<dbReference type="PROSITE" id="PS50110">
    <property type="entry name" value="RESPONSE_REGULATORY"/>
    <property type="match status" value="1"/>
</dbReference>
<feature type="modified residue" description="4-aspartylphosphate" evidence="4">
    <location>
        <position position="54"/>
    </location>
</feature>
<accession>A0ABM8IQ21</accession>
<feature type="domain" description="OmpR/PhoB-type" evidence="7">
    <location>
        <begin position="133"/>
        <end position="232"/>
    </location>
</feature>
<keyword evidence="2 5" id="KW-0238">DNA-binding</keyword>
<dbReference type="Pfam" id="PF00072">
    <property type="entry name" value="Response_reg"/>
    <property type="match status" value="1"/>
</dbReference>
<dbReference type="Proteomes" id="UP001432099">
    <property type="component" value="Chromosome"/>
</dbReference>
<dbReference type="RefSeq" id="WP_161832208.1">
    <property type="nucleotide sequence ID" value="NZ_AP028127.1"/>
</dbReference>
<dbReference type="InterPro" id="IPR001867">
    <property type="entry name" value="OmpR/PhoB-type_DNA-bd"/>
</dbReference>
<proteinExistence type="predicted"/>
<protein>
    <submittedName>
        <fullName evidence="8">DNA-binding response regulator</fullName>
    </submittedName>
</protein>
<dbReference type="EMBL" id="AP028127">
    <property type="protein sequence ID" value="BEH91922.1"/>
    <property type="molecule type" value="Genomic_DNA"/>
</dbReference>
<evidence type="ECO:0000256" key="3">
    <source>
        <dbReference type="ARBA" id="ARBA00023163"/>
    </source>
</evidence>
<organism evidence="8 9">
    <name type="scientific">Turicibacter faecis</name>
    <dbReference type="NCBI Taxonomy" id="2963365"/>
    <lineage>
        <taxon>Bacteria</taxon>
        <taxon>Bacillati</taxon>
        <taxon>Bacillota</taxon>
        <taxon>Erysipelotrichia</taxon>
        <taxon>Erysipelotrichales</taxon>
        <taxon>Turicibacteraceae</taxon>
        <taxon>Turicibacter</taxon>
    </lineage>
</organism>
<dbReference type="InterPro" id="IPR011006">
    <property type="entry name" value="CheY-like_superfamily"/>
</dbReference>
<evidence type="ECO:0000259" key="6">
    <source>
        <dbReference type="PROSITE" id="PS50110"/>
    </source>
</evidence>
<dbReference type="PANTHER" id="PTHR48111:SF2">
    <property type="entry name" value="RESPONSE REGULATOR SAER"/>
    <property type="match status" value="1"/>
</dbReference>
<evidence type="ECO:0000256" key="1">
    <source>
        <dbReference type="ARBA" id="ARBA00023015"/>
    </source>
</evidence>
<evidence type="ECO:0000256" key="5">
    <source>
        <dbReference type="PROSITE-ProRule" id="PRU01091"/>
    </source>
</evidence>